<name>A0AAE3XDS8_9DEIO</name>
<proteinExistence type="predicted"/>
<evidence type="ECO:0000313" key="2">
    <source>
        <dbReference type="Proteomes" id="UP001185331"/>
    </source>
</evidence>
<dbReference type="NCBIfam" id="TIGR00333">
    <property type="entry name" value="nrdI"/>
    <property type="match status" value="1"/>
</dbReference>
<sequence length="159" mass="16994">MMDTNTRASPAGDRLTVRCAPHPQGTDMLIIYDSLTGNAQRFAHTVAERTQRLARRVTDPPPDGPYLLVTYTFGQGQVPPSTATFLAAHSAHLRGVVASGSYHWGANFARAGDLIAQAHGVPLIAKLNKGGAATDVDTVTAWLRAHDPLTHRSPHGPLD</sequence>
<dbReference type="InterPro" id="IPR029039">
    <property type="entry name" value="Flavoprotein-like_sf"/>
</dbReference>
<dbReference type="PANTHER" id="PTHR37297">
    <property type="entry name" value="PROTEIN NRDI"/>
    <property type="match status" value="1"/>
</dbReference>
<protein>
    <submittedName>
        <fullName evidence="1">Protein involved in ribonucleotide reduction</fullName>
    </submittedName>
</protein>
<dbReference type="InterPro" id="IPR004465">
    <property type="entry name" value="RNR_NrdI"/>
</dbReference>
<organism evidence="1 2">
    <name type="scientific">Deinococcus soli</name>
    <name type="common">ex Cha et al. 2016</name>
    <dbReference type="NCBI Taxonomy" id="1309411"/>
    <lineage>
        <taxon>Bacteria</taxon>
        <taxon>Thermotogati</taxon>
        <taxon>Deinococcota</taxon>
        <taxon>Deinococci</taxon>
        <taxon>Deinococcales</taxon>
        <taxon>Deinococcaceae</taxon>
        <taxon>Deinococcus</taxon>
    </lineage>
</organism>
<dbReference type="GO" id="GO:0010181">
    <property type="term" value="F:FMN binding"/>
    <property type="evidence" value="ECO:0007669"/>
    <property type="project" value="InterPro"/>
</dbReference>
<reference evidence="1" key="1">
    <citation type="submission" date="2023-07" db="EMBL/GenBank/DDBJ databases">
        <title>Sorghum-associated microbial communities from plants grown in Nebraska, USA.</title>
        <authorList>
            <person name="Schachtman D."/>
        </authorList>
    </citation>
    <scope>NUCLEOTIDE SEQUENCE</scope>
    <source>
        <strain evidence="1">BE330</strain>
    </source>
</reference>
<dbReference type="PANTHER" id="PTHR37297:SF1">
    <property type="entry name" value="PROTEIN NRDI"/>
    <property type="match status" value="1"/>
</dbReference>
<evidence type="ECO:0000313" key="1">
    <source>
        <dbReference type="EMBL" id="MDR6218245.1"/>
    </source>
</evidence>
<dbReference type="Pfam" id="PF07972">
    <property type="entry name" value="Flavodoxin_NdrI"/>
    <property type="match status" value="1"/>
</dbReference>
<dbReference type="SUPFAM" id="SSF52218">
    <property type="entry name" value="Flavoproteins"/>
    <property type="match status" value="1"/>
</dbReference>
<gene>
    <name evidence="1" type="ORF">J2Y00_001808</name>
</gene>
<dbReference type="RefSeq" id="WP_309854539.1">
    <property type="nucleotide sequence ID" value="NZ_JAVDQJ010000005.1"/>
</dbReference>
<accession>A0AAE3XDS8</accession>
<comment type="caution">
    <text evidence="1">The sequence shown here is derived from an EMBL/GenBank/DDBJ whole genome shotgun (WGS) entry which is preliminary data.</text>
</comment>
<dbReference type="Proteomes" id="UP001185331">
    <property type="component" value="Unassembled WGS sequence"/>
</dbReference>
<dbReference type="AlphaFoldDB" id="A0AAE3XDS8"/>
<dbReference type="EMBL" id="JAVDQK010000004">
    <property type="protein sequence ID" value="MDR6218245.1"/>
    <property type="molecule type" value="Genomic_DNA"/>
</dbReference>
<dbReference type="Gene3D" id="3.40.50.360">
    <property type="match status" value="1"/>
</dbReference>